<reference evidence="2" key="1">
    <citation type="submission" date="2015-07" db="EMBL/GenBank/DDBJ databases">
        <title>Transcriptome Assembly of Anthurium amnicola.</title>
        <authorList>
            <person name="Suzuki J."/>
        </authorList>
    </citation>
    <scope>NUCLEOTIDE SEQUENCE</scope>
</reference>
<dbReference type="AlphaFoldDB" id="A0A1D1Z2W2"/>
<name>A0A1D1Z2W2_9ARAE</name>
<dbReference type="PANTHER" id="PTHR36405">
    <property type="entry name" value="BNAA10G09140D PROTEIN"/>
    <property type="match status" value="1"/>
</dbReference>
<sequence>MAQMVDVANSNGGTIKVGTTGTIGSLMTRELESIKDTPSVSEGSRKKTQTGPVSVPCGAAPKKIQPRRNSPNESGSYSGSGNGNINRRKVEDVQKPRNTTQRNGHKVPMLSSGNIIIDKNASRNKPGKKGSSYIVEIVDLKCGNPMSSRLKKLGFSKLSESVN</sequence>
<proteinExistence type="predicted"/>
<dbReference type="EMBL" id="GDJX01006715">
    <property type="protein sequence ID" value="JAT61221.1"/>
    <property type="molecule type" value="Transcribed_RNA"/>
</dbReference>
<feature type="region of interest" description="Disordered" evidence="1">
    <location>
        <begin position="1"/>
        <end position="111"/>
    </location>
</feature>
<evidence type="ECO:0000256" key="1">
    <source>
        <dbReference type="SAM" id="MobiDB-lite"/>
    </source>
</evidence>
<accession>A0A1D1Z2W2</accession>
<protein>
    <submittedName>
        <fullName evidence="2">Uncharacterized protein</fullName>
    </submittedName>
</protein>
<organism evidence="2">
    <name type="scientific">Anthurium amnicola</name>
    <dbReference type="NCBI Taxonomy" id="1678845"/>
    <lineage>
        <taxon>Eukaryota</taxon>
        <taxon>Viridiplantae</taxon>
        <taxon>Streptophyta</taxon>
        <taxon>Embryophyta</taxon>
        <taxon>Tracheophyta</taxon>
        <taxon>Spermatophyta</taxon>
        <taxon>Magnoliopsida</taxon>
        <taxon>Liliopsida</taxon>
        <taxon>Araceae</taxon>
        <taxon>Pothoideae</taxon>
        <taxon>Potheae</taxon>
        <taxon>Anthurium</taxon>
    </lineage>
</organism>
<feature type="compositionally biased region" description="Low complexity" evidence="1">
    <location>
        <begin position="69"/>
        <end position="85"/>
    </location>
</feature>
<feature type="compositionally biased region" description="Low complexity" evidence="1">
    <location>
        <begin position="12"/>
        <end position="24"/>
    </location>
</feature>
<gene>
    <name evidence="2" type="ORF">g.29453</name>
</gene>
<evidence type="ECO:0000313" key="2">
    <source>
        <dbReference type="EMBL" id="JAT61221.1"/>
    </source>
</evidence>
<dbReference type="PANTHER" id="PTHR36405:SF1">
    <property type="entry name" value="OS07G0520600 PROTEIN"/>
    <property type="match status" value="1"/>
</dbReference>